<name>A0A9W3DHA1_RAPSA</name>
<dbReference type="Proteomes" id="UP000504610">
    <property type="component" value="Chromosome 4"/>
</dbReference>
<evidence type="ECO:0000259" key="1">
    <source>
        <dbReference type="Pfam" id="PF03478"/>
    </source>
</evidence>
<dbReference type="GeneID" id="108851862"/>
<accession>A0A9W3DHA1</accession>
<reference evidence="3" key="2">
    <citation type="submission" date="2025-08" db="UniProtKB">
        <authorList>
            <consortium name="RefSeq"/>
        </authorList>
    </citation>
    <scope>IDENTIFICATION</scope>
    <source>
        <tissue evidence="3">Leaf</tissue>
    </source>
</reference>
<keyword evidence="2" id="KW-1185">Reference proteome</keyword>
<dbReference type="RefSeq" id="XP_056862813.1">
    <property type="nucleotide sequence ID" value="XM_057006833.1"/>
</dbReference>
<dbReference type="InterPro" id="IPR051304">
    <property type="entry name" value="SCF_F-box_domain"/>
</dbReference>
<evidence type="ECO:0000313" key="2">
    <source>
        <dbReference type="Proteomes" id="UP000504610"/>
    </source>
</evidence>
<sequence length="339" mass="38434">MLSRTTYSLPSFAVFPHRIKALCTLEKIPLFLLYIPPVTTATSVSECFLLGRLGRVESGDHIQCSKVNIHNSLILPLGHQYRMIFDQEAWNGLYKGVAFLPLNKEEGGGGFVVLVNYTNMLLELTSSVMKWRLCLQVSSNATCEDLVAFRGRFYATFHNGDVLVIDPYSLVKTPLTPSQPLISNKYLVRSGDDELFLVEIYNPHRVFDSNRFICRVSRLDEEAGRWVVVTELGDRVFFIGHFGNVCCSAKKLPYGCGVSGNSIVFTNGRRNVTYAYKYGVHTGREEDDLNCWRFSRENRVTIISTSPMVALRIERLSLSHKSNFGYLRHPLLKIRSLCI</sequence>
<dbReference type="PANTHER" id="PTHR47123">
    <property type="entry name" value="F-BOX PROTEIN SKIP23"/>
    <property type="match status" value="1"/>
</dbReference>
<evidence type="ECO:0000313" key="3">
    <source>
        <dbReference type="RefSeq" id="XP_056862813.1"/>
    </source>
</evidence>
<dbReference type="InterPro" id="IPR005174">
    <property type="entry name" value="KIB1-4_b-propeller"/>
</dbReference>
<dbReference type="KEGG" id="rsz:108851862"/>
<dbReference type="PANTHER" id="PTHR47123:SF24">
    <property type="entry name" value="LOW PROTEIN: F-BOX_KELCH-REPEAT PROTEIN"/>
    <property type="match status" value="1"/>
</dbReference>
<proteinExistence type="predicted"/>
<dbReference type="AlphaFoldDB" id="A0A9W3DHA1"/>
<gene>
    <name evidence="3" type="primary">LOC108851862</name>
</gene>
<reference evidence="2" key="1">
    <citation type="journal article" date="2019" name="Database">
        <title>The radish genome database (RadishGD): an integrated information resource for radish genomics.</title>
        <authorList>
            <person name="Yu H.J."/>
            <person name="Baek S."/>
            <person name="Lee Y.J."/>
            <person name="Cho A."/>
            <person name="Mun J.H."/>
        </authorList>
    </citation>
    <scope>NUCLEOTIDE SEQUENCE [LARGE SCALE GENOMIC DNA]</scope>
    <source>
        <strain evidence="2">cv. WK10039</strain>
    </source>
</reference>
<protein>
    <submittedName>
        <fullName evidence="3">F-box/kelch-repeat protein At1g64840-like</fullName>
    </submittedName>
</protein>
<dbReference type="Pfam" id="PF03478">
    <property type="entry name" value="Beta-prop_KIB1-4"/>
    <property type="match status" value="1"/>
</dbReference>
<organism evidence="2 3">
    <name type="scientific">Raphanus sativus</name>
    <name type="common">Radish</name>
    <name type="synonym">Raphanus raphanistrum var. sativus</name>
    <dbReference type="NCBI Taxonomy" id="3726"/>
    <lineage>
        <taxon>Eukaryota</taxon>
        <taxon>Viridiplantae</taxon>
        <taxon>Streptophyta</taxon>
        <taxon>Embryophyta</taxon>
        <taxon>Tracheophyta</taxon>
        <taxon>Spermatophyta</taxon>
        <taxon>Magnoliopsida</taxon>
        <taxon>eudicotyledons</taxon>
        <taxon>Gunneridae</taxon>
        <taxon>Pentapetalae</taxon>
        <taxon>rosids</taxon>
        <taxon>malvids</taxon>
        <taxon>Brassicales</taxon>
        <taxon>Brassicaceae</taxon>
        <taxon>Brassiceae</taxon>
        <taxon>Raphanus</taxon>
    </lineage>
</organism>
<feature type="domain" description="KIB1-4 beta-propeller" evidence="1">
    <location>
        <begin position="42"/>
        <end position="272"/>
    </location>
</feature>